<dbReference type="SUPFAM" id="SSF81321">
    <property type="entry name" value="Family A G protein-coupled receptor-like"/>
    <property type="match status" value="1"/>
</dbReference>
<keyword evidence="5 11" id="KW-0297">G-protein coupled receptor</keyword>
<evidence type="ECO:0000256" key="2">
    <source>
        <dbReference type="ARBA" id="ARBA00022641"/>
    </source>
</evidence>
<keyword evidence="2" id="KW-0765">Sulfation</keyword>
<keyword evidence="4 13" id="KW-1133">Transmembrane helix</keyword>
<evidence type="ECO:0000256" key="4">
    <source>
        <dbReference type="ARBA" id="ARBA00022989"/>
    </source>
</evidence>
<evidence type="ECO:0000256" key="1">
    <source>
        <dbReference type="ARBA" id="ARBA00004370"/>
    </source>
</evidence>
<evidence type="ECO:0000256" key="8">
    <source>
        <dbReference type="ARBA" id="ARBA00023170"/>
    </source>
</evidence>
<keyword evidence="7" id="KW-1015">Disulfide bond</keyword>
<dbReference type="PROSITE" id="PS50262">
    <property type="entry name" value="G_PROTEIN_RECEP_F1_2"/>
    <property type="match status" value="1"/>
</dbReference>
<reference evidence="15" key="2">
    <citation type="submission" date="2025-09" db="UniProtKB">
        <authorList>
            <consortium name="Ensembl"/>
        </authorList>
    </citation>
    <scope>IDENTIFICATION</scope>
</reference>
<keyword evidence="6 13" id="KW-0472">Membrane</keyword>
<evidence type="ECO:0000256" key="9">
    <source>
        <dbReference type="ARBA" id="ARBA00023180"/>
    </source>
</evidence>
<dbReference type="InterPro" id="IPR000276">
    <property type="entry name" value="GPCR_Rhodpsn"/>
</dbReference>
<dbReference type="Proteomes" id="UP000694568">
    <property type="component" value="Unplaced"/>
</dbReference>
<feature type="transmembrane region" description="Helical" evidence="13">
    <location>
        <begin position="288"/>
        <end position="316"/>
    </location>
</feature>
<dbReference type="PANTHER" id="PTHR10489">
    <property type="entry name" value="CELL ADHESION MOLECULE"/>
    <property type="match status" value="1"/>
</dbReference>
<dbReference type="InterPro" id="IPR004070">
    <property type="entry name" value="Chemokine_CXCR3"/>
</dbReference>
<evidence type="ECO:0000256" key="12">
    <source>
        <dbReference type="SAM" id="MobiDB-lite"/>
    </source>
</evidence>
<name>A0A8C9ZYI1_SANLU</name>
<feature type="transmembrane region" description="Helical" evidence="13">
    <location>
        <begin position="153"/>
        <end position="175"/>
    </location>
</feature>
<accession>A0A8C9ZYI1</accession>
<dbReference type="GO" id="GO:0060326">
    <property type="term" value="P:cell chemotaxis"/>
    <property type="evidence" value="ECO:0007669"/>
    <property type="project" value="TreeGrafter"/>
</dbReference>
<dbReference type="Pfam" id="PF00001">
    <property type="entry name" value="7tm_1"/>
    <property type="match status" value="1"/>
</dbReference>
<dbReference type="Ensembl" id="ENSSLUT00000047800.1">
    <property type="protein sequence ID" value="ENSSLUP00000046371.1"/>
    <property type="gene ID" value="ENSSLUG00000020406.1"/>
</dbReference>
<evidence type="ECO:0000256" key="7">
    <source>
        <dbReference type="ARBA" id="ARBA00023157"/>
    </source>
</evidence>
<feature type="domain" description="G-protein coupled receptors family 1 profile" evidence="14">
    <location>
        <begin position="54"/>
        <end position="309"/>
    </location>
</feature>
<evidence type="ECO:0000256" key="3">
    <source>
        <dbReference type="ARBA" id="ARBA00022692"/>
    </source>
</evidence>
<dbReference type="PANTHER" id="PTHR10489:SF671">
    <property type="entry name" value="C-X-C CHEMOKINE RECEPTOR TYPE 3"/>
    <property type="match status" value="1"/>
</dbReference>
<sequence length="370" mass="41816">MMNMDVELDGLFRQNGTYNYDDDYEYVEDTESRPSEAVFIPVLYCVELVIGLLGNGLLLAVLAQKRRSWSISDTFILHLSVADILLLATLPFWAAQATKQCLWCFSGFLCKICGAVFYINFYCGIFLLVCISLDRYLSIVHATQLYSHKKPRLAHISCLSVWLVSLILTIPHWIFLVARKDVVPQCVHSYTQSVTDWKLGSRLLHHTLGFLLPAVALIICCSCILLQLKRSSEGLQKQRAIMVILPLVVVFFLCWMPYNITLIVDTFRNSSKEPDIELSGNPQRSLKINALMVTSGLGCMHACLRPLLYLCLCGNFRKRTLAMLKRTTVESESSLWELGVGEEAPPDQNHEEEEAKPMTSVDHQVPSSQC</sequence>
<keyword evidence="16" id="KW-1185">Reference proteome</keyword>
<evidence type="ECO:0000256" key="6">
    <source>
        <dbReference type="ARBA" id="ARBA00023136"/>
    </source>
</evidence>
<keyword evidence="10 11" id="KW-0807">Transducer</keyword>
<dbReference type="GeneTree" id="ENSGT01050000244848"/>
<dbReference type="GO" id="GO:0006954">
    <property type="term" value="P:inflammatory response"/>
    <property type="evidence" value="ECO:0007669"/>
    <property type="project" value="InterPro"/>
</dbReference>
<comment type="similarity">
    <text evidence="11">Belongs to the G-protein coupled receptor 1 family.</text>
</comment>
<feature type="transmembrane region" description="Helical" evidence="13">
    <location>
        <begin position="115"/>
        <end position="133"/>
    </location>
</feature>
<feature type="compositionally biased region" description="Polar residues" evidence="12">
    <location>
        <begin position="361"/>
        <end position="370"/>
    </location>
</feature>
<dbReference type="GO" id="GO:0006955">
    <property type="term" value="P:immune response"/>
    <property type="evidence" value="ECO:0007669"/>
    <property type="project" value="TreeGrafter"/>
</dbReference>
<keyword evidence="8 11" id="KW-0675">Receptor</keyword>
<evidence type="ECO:0000256" key="10">
    <source>
        <dbReference type="ARBA" id="ARBA00023224"/>
    </source>
</evidence>
<evidence type="ECO:0000256" key="13">
    <source>
        <dbReference type="SAM" id="Phobius"/>
    </source>
</evidence>
<keyword evidence="9" id="KW-0325">Glycoprotein</keyword>
<dbReference type="GO" id="GO:0019957">
    <property type="term" value="F:C-C chemokine binding"/>
    <property type="evidence" value="ECO:0007669"/>
    <property type="project" value="TreeGrafter"/>
</dbReference>
<dbReference type="PROSITE" id="PS00237">
    <property type="entry name" value="G_PROTEIN_RECEP_F1_1"/>
    <property type="match status" value="1"/>
</dbReference>
<dbReference type="GO" id="GO:0016493">
    <property type="term" value="F:C-C chemokine receptor activity"/>
    <property type="evidence" value="ECO:0007669"/>
    <property type="project" value="TreeGrafter"/>
</dbReference>
<dbReference type="GO" id="GO:0009897">
    <property type="term" value="C:external side of plasma membrane"/>
    <property type="evidence" value="ECO:0007669"/>
    <property type="project" value="TreeGrafter"/>
</dbReference>
<feature type="transmembrane region" description="Helical" evidence="13">
    <location>
        <begin position="208"/>
        <end position="228"/>
    </location>
</feature>
<evidence type="ECO:0000313" key="15">
    <source>
        <dbReference type="Ensembl" id="ENSSLUP00000046371.1"/>
    </source>
</evidence>
<dbReference type="InterPro" id="IPR017452">
    <property type="entry name" value="GPCR_Rhodpsn_7TM"/>
</dbReference>
<dbReference type="PRINTS" id="PR01532">
    <property type="entry name" value="CXCCHMKINER3"/>
</dbReference>
<feature type="transmembrane region" description="Helical" evidence="13">
    <location>
        <begin position="38"/>
        <end position="63"/>
    </location>
</feature>
<reference evidence="15" key="1">
    <citation type="submission" date="2025-08" db="UniProtKB">
        <authorList>
            <consortium name="Ensembl"/>
        </authorList>
    </citation>
    <scope>IDENTIFICATION</scope>
</reference>
<feature type="transmembrane region" description="Helical" evidence="13">
    <location>
        <begin position="240"/>
        <end position="258"/>
    </location>
</feature>
<feature type="transmembrane region" description="Helical" evidence="13">
    <location>
        <begin position="75"/>
        <end position="95"/>
    </location>
</feature>
<dbReference type="InterPro" id="IPR050119">
    <property type="entry name" value="CCR1-9-like"/>
</dbReference>
<evidence type="ECO:0000256" key="11">
    <source>
        <dbReference type="RuleBase" id="RU000688"/>
    </source>
</evidence>
<keyword evidence="3 11" id="KW-0812">Transmembrane</keyword>
<dbReference type="AlphaFoldDB" id="A0A8C9ZYI1"/>
<dbReference type="GO" id="GO:0016494">
    <property type="term" value="F:C-X-C chemokine receptor activity"/>
    <property type="evidence" value="ECO:0007669"/>
    <property type="project" value="InterPro"/>
</dbReference>
<protein>
    <submittedName>
        <fullName evidence="15">C-X-C motif chemokine receptor 3</fullName>
    </submittedName>
</protein>
<evidence type="ECO:0000259" key="14">
    <source>
        <dbReference type="PROSITE" id="PS50262"/>
    </source>
</evidence>
<gene>
    <name evidence="15" type="primary">CXCR3</name>
    <name evidence="15" type="synonym">LOC116042325</name>
</gene>
<feature type="region of interest" description="Disordered" evidence="12">
    <location>
        <begin position="335"/>
        <end position="370"/>
    </location>
</feature>
<dbReference type="Gene3D" id="1.20.1070.10">
    <property type="entry name" value="Rhodopsin 7-helix transmembrane proteins"/>
    <property type="match status" value="1"/>
</dbReference>
<dbReference type="PRINTS" id="PR00237">
    <property type="entry name" value="GPCRRHODOPSN"/>
</dbReference>
<proteinExistence type="inferred from homology"/>
<evidence type="ECO:0000256" key="5">
    <source>
        <dbReference type="ARBA" id="ARBA00023040"/>
    </source>
</evidence>
<organism evidence="15 16">
    <name type="scientific">Sander lucioperca</name>
    <name type="common">Pike-perch</name>
    <name type="synonym">Perca lucioperca</name>
    <dbReference type="NCBI Taxonomy" id="283035"/>
    <lineage>
        <taxon>Eukaryota</taxon>
        <taxon>Metazoa</taxon>
        <taxon>Chordata</taxon>
        <taxon>Craniata</taxon>
        <taxon>Vertebrata</taxon>
        <taxon>Euteleostomi</taxon>
        <taxon>Actinopterygii</taxon>
        <taxon>Neopterygii</taxon>
        <taxon>Teleostei</taxon>
        <taxon>Neoteleostei</taxon>
        <taxon>Acanthomorphata</taxon>
        <taxon>Eupercaria</taxon>
        <taxon>Perciformes</taxon>
        <taxon>Percoidei</taxon>
        <taxon>Percidae</taxon>
        <taxon>Luciopercinae</taxon>
        <taxon>Sander</taxon>
    </lineage>
</organism>
<dbReference type="GO" id="GO:0002685">
    <property type="term" value="P:regulation of leukocyte migration"/>
    <property type="evidence" value="ECO:0007669"/>
    <property type="project" value="InterPro"/>
</dbReference>
<dbReference type="GO" id="GO:0007204">
    <property type="term" value="P:positive regulation of cytosolic calcium ion concentration"/>
    <property type="evidence" value="ECO:0007669"/>
    <property type="project" value="TreeGrafter"/>
</dbReference>
<dbReference type="GO" id="GO:0019722">
    <property type="term" value="P:calcium-mediated signaling"/>
    <property type="evidence" value="ECO:0007669"/>
    <property type="project" value="TreeGrafter"/>
</dbReference>
<evidence type="ECO:0000313" key="16">
    <source>
        <dbReference type="Proteomes" id="UP000694568"/>
    </source>
</evidence>
<comment type="subcellular location">
    <subcellularLocation>
        <location evidence="1">Membrane</location>
    </subcellularLocation>
</comment>